<dbReference type="PRINTS" id="PR00081">
    <property type="entry name" value="GDHRDH"/>
</dbReference>
<dbReference type="Gene3D" id="3.40.50.720">
    <property type="entry name" value="NAD(P)-binding Rossmann-like Domain"/>
    <property type="match status" value="1"/>
</dbReference>
<dbReference type="OrthoDB" id="294295at2759"/>
<dbReference type="Pfam" id="PF13561">
    <property type="entry name" value="adh_short_C2"/>
    <property type="match status" value="1"/>
</dbReference>
<dbReference type="GO" id="GO:0016491">
    <property type="term" value="F:oxidoreductase activity"/>
    <property type="evidence" value="ECO:0007669"/>
    <property type="project" value="UniProtKB-KW"/>
</dbReference>
<dbReference type="Proteomes" id="UP000663760">
    <property type="component" value="Chromosome 5"/>
</dbReference>
<reference evidence="3" key="1">
    <citation type="submission" date="2020-02" db="EMBL/GenBank/DDBJ databases">
        <authorList>
            <person name="Scholz U."/>
            <person name="Mascher M."/>
            <person name="Fiebig A."/>
        </authorList>
    </citation>
    <scope>NUCLEOTIDE SEQUENCE</scope>
</reference>
<organism evidence="3 4">
    <name type="scientific">Spirodela intermedia</name>
    <name type="common">Intermediate duckweed</name>
    <dbReference type="NCBI Taxonomy" id="51605"/>
    <lineage>
        <taxon>Eukaryota</taxon>
        <taxon>Viridiplantae</taxon>
        <taxon>Streptophyta</taxon>
        <taxon>Embryophyta</taxon>
        <taxon>Tracheophyta</taxon>
        <taxon>Spermatophyta</taxon>
        <taxon>Magnoliopsida</taxon>
        <taxon>Liliopsida</taxon>
        <taxon>Araceae</taxon>
        <taxon>Lemnoideae</taxon>
        <taxon>Spirodela</taxon>
    </lineage>
</organism>
<dbReference type="NCBIfam" id="NF005559">
    <property type="entry name" value="PRK07231.1"/>
    <property type="match status" value="1"/>
</dbReference>
<dbReference type="InterPro" id="IPR002347">
    <property type="entry name" value="SDR_fam"/>
</dbReference>
<dbReference type="PANTHER" id="PTHR43180:SF30">
    <property type="entry name" value="MOMILACTONE A SYNTHASE"/>
    <property type="match status" value="1"/>
</dbReference>
<evidence type="ECO:0000256" key="1">
    <source>
        <dbReference type="ARBA" id="ARBA00006484"/>
    </source>
</evidence>
<dbReference type="FunFam" id="3.40.50.720:FF:000084">
    <property type="entry name" value="Short-chain dehydrogenase reductase"/>
    <property type="match status" value="1"/>
</dbReference>
<dbReference type="PANTHER" id="PTHR43180">
    <property type="entry name" value="3-OXOACYL-(ACYL-CARRIER-PROTEIN) REDUCTASE (AFU_ORTHOLOGUE AFUA_6G11210)"/>
    <property type="match status" value="1"/>
</dbReference>
<gene>
    <name evidence="3" type="ORF">SI8410_05007650</name>
</gene>
<dbReference type="PRINTS" id="PR00080">
    <property type="entry name" value="SDRFAMILY"/>
</dbReference>
<dbReference type="InterPro" id="IPR020904">
    <property type="entry name" value="Sc_DH/Rdtase_CS"/>
</dbReference>
<sequence>MNSSAVLSSLARRYAASDDLPSTFALDSLFDLLEGKVAIVTGGASGIGESTARLFARQGAKVIIADIQDEMGQEVCREIVGDGGMASYVHCDVSSEADVQAAVETSLRSHARLDVMFNNAGTVGEYRSHLDFDRSDFEKVFAVNVIGVFLGIKHAGRAMASTGRGSIINTASIASVMGAMATIPYTASKHAVVGLTRDAAVELGHYGVRVNCVSPNYLASFLTSSFLGMDARAMEEVTEKCSVLRAAALKAQDIAEAVLYLASDESRYVNGHNLVVDGGYTTTNPSLGAHLFASSS</sequence>
<keyword evidence="2" id="KW-0560">Oxidoreductase</keyword>
<comment type="similarity">
    <text evidence="1">Belongs to the short-chain dehydrogenases/reductases (SDR) family.</text>
</comment>
<accession>A0A7I8KGR1</accession>
<evidence type="ECO:0000256" key="2">
    <source>
        <dbReference type="ARBA" id="ARBA00023002"/>
    </source>
</evidence>
<protein>
    <submittedName>
        <fullName evidence="3">Uncharacterized protein</fullName>
    </submittedName>
</protein>
<keyword evidence="4" id="KW-1185">Reference proteome</keyword>
<proteinExistence type="inferred from homology"/>
<name>A0A7I8KGR1_SPIIN</name>
<dbReference type="SUPFAM" id="SSF51735">
    <property type="entry name" value="NAD(P)-binding Rossmann-fold domains"/>
    <property type="match status" value="1"/>
</dbReference>
<dbReference type="PROSITE" id="PS00061">
    <property type="entry name" value="ADH_SHORT"/>
    <property type="match status" value="1"/>
</dbReference>
<evidence type="ECO:0000313" key="4">
    <source>
        <dbReference type="Proteomes" id="UP000663760"/>
    </source>
</evidence>
<dbReference type="AlphaFoldDB" id="A0A7I8KGR1"/>
<evidence type="ECO:0000313" key="3">
    <source>
        <dbReference type="EMBL" id="CAA7396987.1"/>
    </source>
</evidence>
<dbReference type="EMBL" id="LR746268">
    <property type="protein sequence ID" value="CAA7396987.1"/>
    <property type="molecule type" value="Genomic_DNA"/>
</dbReference>
<dbReference type="InterPro" id="IPR036291">
    <property type="entry name" value="NAD(P)-bd_dom_sf"/>
</dbReference>